<evidence type="ECO:0000259" key="3">
    <source>
        <dbReference type="PROSITE" id="PS50989"/>
    </source>
</evidence>
<name>A0A221SXL2_9DEIO</name>
<feature type="domain" description="CoA carboxyltransferase C-terminal" evidence="3">
    <location>
        <begin position="285"/>
        <end position="543"/>
    </location>
</feature>
<dbReference type="SUPFAM" id="SSF52096">
    <property type="entry name" value="ClpP/crotonase"/>
    <property type="match status" value="2"/>
</dbReference>
<evidence type="ECO:0000313" key="4">
    <source>
        <dbReference type="EMBL" id="ASN81385.1"/>
    </source>
</evidence>
<dbReference type="GO" id="GO:1905202">
    <property type="term" value="C:methylcrotonoyl-CoA carboxylase complex"/>
    <property type="evidence" value="ECO:0007669"/>
    <property type="project" value="TreeGrafter"/>
</dbReference>
<reference evidence="4 5" key="1">
    <citation type="submission" date="2017-05" db="EMBL/GenBank/DDBJ databases">
        <title>The complete genome sequence of Deinococcus ficus isolated from the rhizosphere of the Ficus religiosa L. in Taiwan.</title>
        <authorList>
            <person name="Wu K.-M."/>
            <person name="Liao T.-L."/>
            <person name="Liu Y.-M."/>
            <person name="Young C.-C."/>
            <person name="Tsai S.-F."/>
        </authorList>
    </citation>
    <scope>NUCLEOTIDE SEQUENCE [LARGE SCALE GENOMIC DNA]</scope>
    <source>
        <strain evidence="4 5">CC-FR2-10</strain>
    </source>
</reference>
<dbReference type="Pfam" id="PF01039">
    <property type="entry name" value="Carboxyl_trans"/>
    <property type="match status" value="1"/>
</dbReference>
<dbReference type="EMBL" id="CP021081">
    <property type="protein sequence ID" value="ASN81385.1"/>
    <property type="molecule type" value="Genomic_DNA"/>
</dbReference>
<evidence type="ECO:0000313" key="5">
    <source>
        <dbReference type="Proteomes" id="UP000259030"/>
    </source>
</evidence>
<dbReference type="PROSITE" id="PS50980">
    <property type="entry name" value="COA_CT_NTER"/>
    <property type="match status" value="1"/>
</dbReference>
<dbReference type="InterPro" id="IPR011762">
    <property type="entry name" value="COA_CT_N"/>
</dbReference>
<keyword evidence="5" id="KW-1185">Reference proteome</keyword>
<dbReference type="InterPro" id="IPR045190">
    <property type="entry name" value="MCCB/AccD1-like"/>
</dbReference>
<sequence length="560" mass="60289">MTQGDASAKAPPTPASGSAPTWAAELARLRADQQTVRAGGGPKAQQRQHEKNRLTARERIRQLIDDGTPFDELMTFAGYGMYEDVGGCPSGGTVTGIGTIQGRPWMIIANDATVKAGAFFPITAKKVIRAQTIALENHLPVVYLVDSAGVYLPMQDEIFPDQDDFGRVFYLNARMSARGIPQIAAIMGNCVAGGAYLPVMCDTLIMTEGSGLYLAGPALVKAAIGQVVDSEDLGGADMHSSIAGTVDYKEPTDEAALARVRALADLYAQGDLAPFARRRREALPAPERDLTDLVGFDGSRTYDVRDLIKALVDGGEFHEFKPEYGETLVCGFARAGGYPVAFVANQRTVIKKKMKAGGVPGLTTRIEVGGVIYGDSADKAARFILDANQAGVPLVFLSDVTGFMVGRDSEQEGIIRRGAKLVNAVSNTVVPKITIITGGSFGAGNYAMNGKAYAPRFLFAWPSAKYAVMSGNAAAKTLMDIQLAALKRAGHQPDDEEIQRLYDEVKAKYDTELDPRYAAARLWVDEIIEPNTTRERLIRALDACAQNPHQEEFRVGVFQV</sequence>
<feature type="domain" description="CoA carboxyltransferase N-terminal" evidence="2">
    <location>
        <begin position="21"/>
        <end position="279"/>
    </location>
</feature>
<gene>
    <name evidence="4" type="ORF">DFI_10530</name>
</gene>
<proteinExistence type="predicted"/>
<feature type="region of interest" description="Disordered" evidence="1">
    <location>
        <begin position="1"/>
        <end position="21"/>
    </location>
</feature>
<dbReference type="RefSeq" id="WP_027463072.1">
    <property type="nucleotide sequence ID" value="NZ_CP021081.1"/>
</dbReference>
<dbReference type="PROSITE" id="PS50989">
    <property type="entry name" value="COA_CT_CTER"/>
    <property type="match status" value="1"/>
</dbReference>
<dbReference type="InterPro" id="IPR029045">
    <property type="entry name" value="ClpP/crotonase-like_dom_sf"/>
</dbReference>
<dbReference type="PANTHER" id="PTHR22855:SF13">
    <property type="entry name" value="METHYLCROTONOYL-COA CARBOXYLASE BETA CHAIN, MITOCHONDRIAL"/>
    <property type="match status" value="1"/>
</dbReference>
<dbReference type="STRING" id="317577.GCA_000419625_01821"/>
<dbReference type="GO" id="GO:0004485">
    <property type="term" value="F:methylcrotonoyl-CoA carboxylase activity"/>
    <property type="evidence" value="ECO:0007669"/>
    <property type="project" value="TreeGrafter"/>
</dbReference>
<dbReference type="GO" id="GO:0006552">
    <property type="term" value="P:L-leucine catabolic process"/>
    <property type="evidence" value="ECO:0007669"/>
    <property type="project" value="TreeGrafter"/>
</dbReference>
<dbReference type="Gene3D" id="3.90.226.10">
    <property type="entry name" value="2-enoyl-CoA Hydratase, Chain A, domain 1"/>
    <property type="match status" value="2"/>
</dbReference>
<dbReference type="Proteomes" id="UP000259030">
    <property type="component" value="Chromosome"/>
</dbReference>
<protein>
    <submittedName>
        <fullName evidence="4">Methylcrotonoyl-CoA carboxylase</fullName>
    </submittedName>
</protein>
<dbReference type="InterPro" id="IPR011763">
    <property type="entry name" value="COA_CT_C"/>
</dbReference>
<dbReference type="PANTHER" id="PTHR22855">
    <property type="entry name" value="ACETYL, PROPIONYL, PYRUVATE, AND GLUTACONYL CARBOXYLASE-RELATED"/>
    <property type="match status" value="1"/>
</dbReference>
<evidence type="ECO:0000259" key="2">
    <source>
        <dbReference type="PROSITE" id="PS50980"/>
    </source>
</evidence>
<organism evidence="4 5">
    <name type="scientific">Deinococcus ficus</name>
    <dbReference type="NCBI Taxonomy" id="317577"/>
    <lineage>
        <taxon>Bacteria</taxon>
        <taxon>Thermotogati</taxon>
        <taxon>Deinococcota</taxon>
        <taxon>Deinococci</taxon>
        <taxon>Deinococcales</taxon>
        <taxon>Deinococcaceae</taxon>
        <taxon>Deinococcus</taxon>
    </lineage>
</organism>
<dbReference type="KEGG" id="dfc:DFI_10530"/>
<feature type="region of interest" description="Disordered" evidence="1">
    <location>
        <begin position="33"/>
        <end position="54"/>
    </location>
</feature>
<dbReference type="AlphaFoldDB" id="A0A221SXL2"/>
<evidence type="ECO:0000256" key="1">
    <source>
        <dbReference type="SAM" id="MobiDB-lite"/>
    </source>
</evidence>
<dbReference type="InterPro" id="IPR034733">
    <property type="entry name" value="AcCoA_carboxyl_beta"/>
</dbReference>
<dbReference type="FunFam" id="3.90.226.10:FF:000030">
    <property type="entry name" value="Acetyl-CoA carboxylase carboxyltransferase subunit"/>
    <property type="match status" value="1"/>
</dbReference>
<accession>A0A221SXL2</accession>